<evidence type="ECO:0000313" key="2">
    <source>
        <dbReference type="EMBL" id="KAH3728086.1"/>
    </source>
</evidence>
<dbReference type="EMBL" id="JAIWYP010000012">
    <property type="protein sequence ID" value="KAH3728086.1"/>
    <property type="molecule type" value="Genomic_DNA"/>
</dbReference>
<organism evidence="2 3">
    <name type="scientific">Dreissena polymorpha</name>
    <name type="common">Zebra mussel</name>
    <name type="synonym">Mytilus polymorpha</name>
    <dbReference type="NCBI Taxonomy" id="45954"/>
    <lineage>
        <taxon>Eukaryota</taxon>
        <taxon>Metazoa</taxon>
        <taxon>Spiralia</taxon>
        <taxon>Lophotrochozoa</taxon>
        <taxon>Mollusca</taxon>
        <taxon>Bivalvia</taxon>
        <taxon>Autobranchia</taxon>
        <taxon>Heteroconchia</taxon>
        <taxon>Euheterodonta</taxon>
        <taxon>Imparidentia</taxon>
        <taxon>Neoheterodontei</taxon>
        <taxon>Myida</taxon>
        <taxon>Dreissenoidea</taxon>
        <taxon>Dreissenidae</taxon>
        <taxon>Dreissena</taxon>
    </lineage>
</organism>
<dbReference type="AlphaFoldDB" id="A0A9D4CNS0"/>
<dbReference type="OrthoDB" id="6109449at2759"/>
<reference evidence="2" key="1">
    <citation type="journal article" date="2019" name="bioRxiv">
        <title>The Genome of the Zebra Mussel, Dreissena polymorpha: A Resource for Invasive Species Research.</title>
        <authorList>
            <person name="McCartney M.A."/>
            <person name="Auch B."/>
            <person name="Kono T."/>
            <person name="Mallez S."/>
            <person name="Zhang Y."/>
            <person name="Obille A."/>
            <person name="Becker A."/>
            <person name="Abrahante J.E."/>
            <person name="Garbe J."/>
            <person name="Badalamenti J.P."/>
            <person name="Herman A."/>
            <person name="Mangelson H."/>
            <person name="Liachko I."/>
            <person name="Sullivan S."/>
            <person name="Sone E.D."/>
            <person name="Koren S."/>
            <person name="Silverstein K.A.T."/>
            <person name="Beckman K.B."/>
            <person name="Gohl D.M."/>
        </authorList>
    </citation>
    <scope>NUCLEOTIDE SEQUENCE</scope>
    <source>
        <strain evidence="2">Duluth1</strain>
        <tissue evidence="2">Whole animal</tissue>
    </source>
</reference>
<protein>
    <submittedName>
        <fullName evidence="2">Uncharacterized protein</fullName>
    </submittedName>
</protein>
<proteinExistence type="predicted"/>
<accession>A0A9D4CNS0</accession>
<keyword evidence="3" id="KW-1185">Reference proteome</keyword>
<feature type="region of interest" description="Disordered" evidence="1">
    <location>
        <begin position="273"/>
        <end position="319"/>
    </location>
</feature>
<gene>
    <name evidence="2" type="ORF">DPMN_054033</name>
</gene>
<reference evidence="2" key="2">
    <citation type="submission" date="2020-11" db="EMBL/GenBank/DDBJ databases">
        <authorList>
            <person name="McCartney M.A."/>
            <person name="Auch B."/>
            <person name="Kono T."/>
            <person name="Mallez S."/>
            <person name="Becker A."/>
            <person name="Gohl D.M."/>
            <person name="Silverstein K.A.T."/>
            <person name="Koren S."/>
            <person name="Bechman K.B."/>
            <person name="Herman A."/>
            <person name="Abrahante J.E."/>
            <person name="Garbe J."/>
        </authorList>
    </citation>
    <scope>NUCLEOTIDE SEQUENCE</scope>
    <source>
        <strain evidence="2">Duluth1</strain>
        <tissue evidence="2">Whole animal</tissue>
    </source>
</reference>
<feature type="region of interest" description="Disordered" evidence="1">
    <location>
        <begin position="174"/>
        <end position="204"/>
    </location>
</feature>
<sequence length="319" mass="35968">MATFPKNHISMAGFYDWSTDEFDDSPMASVYQKIAVNHKNKLNKSNGKSWCSDGVHLNPGRMFVRDKATLTKGEQEIIAGIYKNRGDTSGKNQFIAQVRSHKDAWLVGKKLIRGKGGMWPEEERCSIEIPKNIFSRLDTQPLYSDRPYFCDKCKENCSVSDHCRREMLRNEERGDITGRRAPPVSPDDSPLTERKLPKQPKTNEGAVFVESGKTFYDPSEGSKKKKVYVDVFLPKFTTQSLAEESTSLTLVENDDKKSTSSIFKKDYAPKLFKISERSKENSDEGYSSQERSPVNGGKHKFSSPPLSRLSGKPESSLGD</sequence>
<evidence type="ECO:0000256" key="1">
    <source>
        <dbReference type="SAM" id="MobiDB-lite"/>
    </source>
</evidence>
<evidence type="ECO:0000313" key="3">
    <source>
        <dbReference type="Proteomes" id="UP000828390"/>
    </source>
</evidence>
<comment type="caution">
    <text evidence="2">The sequence shown here is derived from an EMBL/GenBank/DDBJ whole genome shotgun (WGS) entry which is preliminary data.</text>
</comment>
<dbReference type="Proteomes" id="UP000828390">
    <property type="component" value="Unassembled WGS sequence"/>
</dbReference>
<feature type="compositionally biased region" description="Basic and acidic residues" evidence="1">
    <location>
        <begin position="273"/>
        <end position="282"/>
    </location>
</feature>
<name>A0A9D4CNS0_DREPO</name>